<reference evidence="1 2" key="2">
    <citation type="journal article" date="2022" name="Mol. Ecol. Resour.">
        <title>The genomes of chicory, endive, great burdock and yacon provide insights into Asteraceae paleo-polyploidization history and plant inulin production.</title>
        <authorList>
            <person name="Fan W."/>
            <person name="Wang S."/>
            <person name="Wang H."/>
            <person name="Wang A."/>
            <person name="Jiang F."/>
            <person name="Liu H."/>
            <person name="Zhao H."/>
            <person name="Xu D."/>
            <person name="Zhang Y."/>
        </authorList>
    </citation>
    <scope>NUCLEOTIDE SEQUENCE [LARGE SCALE GENOMIC DNA]</scope>
    <source>
        <strain evidence="2">cv. Niubang</strain>
    </source>
</reference>
<reference evidence="2" key="1">
    <citation type="journal article" date="2022" name="Mol. Ecol. Resour.">
        <title>The genomes of chicory, endive, great burdock and yacon provide insights into Asteraceae palaeo-polyploidization history and plant inulin production.</title>
        <authorList>
            <person name="Fan W."/>
            <person name="Wang S."/>
            <person name="Wang H."/>
            <person name="Wang A."/>
            <person name="Jiang F."/>
            <person name="Liu H."/>
            <person name="Zhao H."/>
            <person name="Xu D."/>
            <person name="Zhang Y."/>
        </authorList>
    </citation>
    <scope>NUCLEOTIDE SEQUENCE [LARGE SCALE GENOMIC DNA]</scope>
    <source>
        <strain evidence="2">cv. Niubang</strain>
    </source>
</reference>
<comment type="caution">
    <text evidence="1">The sequence shown here is derived from an EMBL/GenBank/DDBJ whole genome shotgun (WGS) entry which is preliminary data.</text>
</comment>
<proteinExistence type="predicted"/>
<dbReference type="Proteomes" id="UP001055879">
    <property type="component" value="Linkage Group LG16"/>
</dbReference>
<gene>
    <name evidence="1" type="ORF">L6452_40096</name>
</gene>
<sequence length="73" mass="8066">MVGSDSNGDNKGNWYSFQHDDWVISTRAEHHVCHDIDLLKNVRCVQGFALTLPNASGELEVQLGSGQALIQEI</sequence>
<name>A0ACB8XKW6_ARCLA</name>
<evidence type="ECO:0000313" key="2">
    <source>
        <dbReference type="Proteomes" id="UP001055879"/>
    </source>
</evidence>
<dbReference type="EMBL" id="CM042062">
    <property type="protein sequence ID" value="KAI3668879.1"/>
    <property type="molecule type" value="Genomic_DNA"/>
</dbReference>
<protein>
    <submittedName>
        <fullName evidence="1">Uncharacterized protein</fullName>
    </submittedName>
</protein>
<evidence type="ECO:0000313" key="1">
    <source>
        <dbReference type="EMBL" id="KAI3668879.1"/>
    </source>
</evidence>
<organism evidence="1 2">
    <name type="scientific">Arctium lappa</name>
    <name type="common">Greater burdock</name>
    <name type="synonym">Lappa major</name>
    <dbReference type="NCBI Taxonomy" id="4217"/>
    <lineage>
        <taxon>Eukaryota</taxon>
        <taxon>Viridiplantae</taxon>
        <taxon>Streptophyta</taxon>
        <taxon>Embryophyta</taxon>
        <taxon>Tracheophyta</taxon>
        <taxon>Spermatophyta</taxon>
        <taxon>Magnoliopsida</taxon>
        <taxon>eudicotyledons</taxon>
        <taxon>Gunneridae</taxon>
        <taxon>Pentapetalae</taxon>
        <taxon>asterids</taxon>
        <taxon>campanulids</taxon>
        <taxon>Asterales</taxon>
        <taxon>Asteraceae</taxon>
        <taxon>Carduoideae</taxon>
        <taxon>Cardueae</taxon>
        <taxon>Arctiinae</taxon>
        <taxon>Arctium</taxon>
    </lineage>
</organism>
<accession>A0ACB8XKW6</accession>
<keyword evidence="2" id="KW-1185">Reference proteome</keyword>